<dbReference type="RefSeq" id="XP_070898654.1">
    <property type="nucleotide sequence ID" value="XM_071045712.1"/>
</dbReference>
<gene>
    <name evidence="2" type="ORF">BJX68DRAFT_267119</name>
</gene>
<name>A0ABR4KD90_9EURO</name>
<evidence type="ECO:0000256" key="1">
    <source>
        <dbReference type="SAM" id="MobiDB-lite"/>
    </source>
</evidence>
<proteinExistence type="predicted"/>
<dbReference type="EMBL" id="JBFXLR010000023">
    <property type="protein sequence ID" value="KAL2849267.1"/>
    <property type="molecule type" value="Genomic_DNA"/>
</dbReference>
<feature type="region of interest" description="Disordered" evidence="1">
    <location>
        <begin position="234"/>
        <end position="260"/>
    </location>
</feature>
<feature type="region of interest" description="Disordered" evidence="1">
    <location>
        <begin position="80"/>
        <end position="100"/>
    </location>
</feature>
<organism evidence="2 3">
    <name type="scientific">Aspergillus pseudodeflectus</name>
    <dbReference type="NCBI Taxonomy" id="176178"/>
    <lineage>
        <taxon>Eukaryota</taxon>
        <taxon>Fungi</taxon>
        <taxon>Dikarya</taxon>
        <taxon>Ascomycota</taxon>
        <taxon>Pezizomycotina</taxon>
        <taxon>Eurotiomycetes</taxon>
        <taxon>Eurotiomycetidae</taxon>
        <taxon>Eurotiales</taxon>
        <taxon>Aspergillaceae</taxon>
        <taxon>Aspergillus</taxon>
        <taxon>Aspergillus subgen. Nidulantes</taxon>
    </lineage>
</organism>
<accession>A0ABR4KD90</accession>
<protein>
    <recommendedName>
        <fullName evidence="4">HNH nuclease domain-containing protein</fullName>
    </recommendedName>
</protein>
<dbReference type="Proteomes" id="UP001610444">
    <property type="component" value="Unassembled WGS sequence"/>
</dbReference>
<evidence type="ECO:0008006" key="4">
    <source>
        <dbReference type="Google" id="ProtNLM"/>
    </source>
</evidence>
<keyword evidence="3" id="KW-1185">Reference proteome</keyword>
<evidence type="ECO:0000313" key="2">
    <source>
        <dbReference type="EMBL" id="KAL2849267.1"/>
    </source>
</evidence>
<feature type="compositionally biased region" description="Acidic residues" evidence="1">
    <location>
        <begin position="234"/>
        <end position="243"/>
    </location>
</feature>
<comment type="caution">
    <text evidence="2">The sequence shown here is derived from an EMBL/GenBank/DDBJ whole genome shotgun (WGS) entry which is preliminary data.</text>
</comment>
<sequence>MGPYDDEVNDQRRVELIDRIASHVPKGEKVEPGFWAFVWLSNIKKLEVFDMSLPAFTPTSRRSHFETTWCSKAVKTWAARDRENSPAAEEPTGQPTVPDVEVVGQSSDACRVTQAGDCIEVCHIHGLWGNGRFALKPISLSTDSKTLTVEFYWLHECPYEYRFLGTSPSSPASVDSTRRGTRHLDCQARRIVESGDRLTFTTEDPDTLPLPSMEILELQWILNRLVSLSGAADVPDEELDPDEPLGLAPPISAQYDEDII</sequence>
<reference evidence="2 3" key="1">
    <citation type="submission" date="2024-07" db="EMBL/GenBank/DDBJ databases">
        <title>Section-level genome sequencing and comparative genomics of Aspergillus sections Usti and Cavernicolus.</title>
        <authorList>
            <consortium name="Lawrence Berkeley National Laboratory"/>
            <person name="Nybo J.L."/>
            <person name="Vesth T.C."/>
            <person name="Theobald S."/>
            <person name="Frisvad J.C."/>
            <person name="Larsen T.O."/>
            <person name="Kjaerboelling I."/>
            <person name="Rothschild-Mancinelli K."/>
            <person name="Lyhne E.K."/>
            <person name="Kogle M.E."/>
            <person name="Barry K."/>
            <person name="Clum A."/>
            <person name="Na H."/>
            <person name="Ledsgaard L."/>
            <person name="Lin J."/>
            <person name="Lipzen A."/>
            <person name="Kuo A."/>
            <person name="Riley R."/>
            <person name="Mondo S."/>
            <person name="LaButti K."/>
            <person name="Haridas S."/>
            <person name="Pangalinan J."/>
            <person name="Salamov A.A."/>
            <person name="Simmons B.A."/>
            <person name="Magnuson J.K."/>
            <person name="Chen J."/>
            <person name="Drula E."/>
            <person name="Henrissat B."/>
            <person name="Wiebenga A."/>
            <person name="Lubbers R.J."/>
            <person name="Gomes A.C."/>
            <person name="Macurrencykelacurrency M.R."/>
            <person name="Stajich J."/>
            <person name="Grigoriev I.V."/>
            <person name="Mortensen U.H."/>
            <person name="De vries R.P."/>
            <person name="Baker S.E."/>
            <person name="Andersen M.R."/>
        </authorList>
    </citation>
    <scope>NUCLEOTIDE SEQUENCE [LARGE SCALE GENOMIC DNA]</scope>
    <source>
        <strain evidence="2 3">CBS 756.74</strain>
    </source>
</reference>
<evidence type="ECO:0000313" key="3">
    <source>
        <dbReference type="Proteomes" id="UP001610444"/>
    </source>
</evidence>
<dbReference type="GeneID" id="98160876"/>